<reference evidence="1 2" key="1">
    <citation type="submission" date="2018-12" db="EMBL/GenBank/DDBJ databases">
        <authorList>
            <person name="Li A."/>
            <person name="Zhang M."/>
            <person name="Zhu H."/>
        </authorList>
    </citation>
    <scope>NUCLEOTIDE SEQUENCE [LARGE SCALE GENOMIC DNA]</scope>
    <source>
        <strain evidence="1 2">R04H25</strain>
    </source>
</reference>
<organism evidence="1 2">
    <name type="scientific">Pseudidiomarina gelatinasegens</name>
    <dbReference type="NCBI Taxonomy" id="2487740"/>
    <lineage>
        <taxon>Bacteria</taxon>
        <taxon>Pseudomonadati</taxon>
        <taxon>Pseudomonadota</taxon>
        <taxon>Gammaproteobacteria</taxon>
        <taxon>Alteromonadales</taxon>
        <taxon>Idiomarinaceae</taxon>
        <taxon>Pseudidiomarina</taxon>
    </lineage>
</organism>
<dbReference type="Proteomes" id="UP000288789">
    <property type="component" value="Unassembled WGS sequence"/>
</dbReference>
<dbReference type="Gene3D" id="3.10.580.10">
    <property type="entry name" value="CBS-domain"/>
    <property type="match status" value="1"/>
</dbReference>
<dbReference type="InterPro" id="IPR046342">
    <property type="entry name" value="CBS_dom_sf"/>
</dbReference>
<protein>
    <recommendedName>
        <fullName evidence="3">CBS domain-containing protein</fullName>
    </recommendedName>
</protein>
<keyword evidence="2" id="KW-1185">Reference proteome</keyword>
<accession>A0A443Z5V5</accession>
<dbReference type="AlphaFoldDB" id="A0A443Z5V5"/>
<gene>
    <name evidence="1" type="ORF">EGC76_02850</name>
</gene>
<dbReference type="EMBL" id="RSFE01000002">
    <property type="protein sequence ID" value="RWU12143.1"/>
    <property type="molecule type" value="Genomic_DNA"/>
</dbReference>
<comment type="caution">
    <text evidence="1">The sequence shown here is derived from an EMBL/GenBank/DDBJ whole genome shotgun (WGS) entry which is preliminary data.</text>
</comment>
<dbReference type="OrthoDB" id="6238083at2"/>
<dbReference type="SUPFAM" id="SSF54631">
    <property type="entry name" value="CBS-domain pair"/>
    <property type="match status" value="1"/>
</dbReference>
<evidence type="ECO:0008006" key="3">
    <source>
        <dbReference type="Google" id="ProtNLM"/>
    </source>
</evidence>
<evidence type="ECO:0000313" key="2">
    <source>
        <dbReference type="Proteomes" id="UP000288789"/>
    </source>
</evidence>
<name>A0A443Z5V5_9GAMM</name>
<evidence type="ECO:0000313" key="1">
    <source>
        <dbReference type="EMBL" id="RWU12143.1"/>
    </source>
</evidence>
<sequence length="198" mass="22073">MSEFHALHWESSPHTHFLPLPKEQLSQKRLDWHQSAHHIVDELHDNALVLLTPQMPVLEAESIFNASEQRYGVVIDEKRQVIGVLMARELHGRHSGVIANLLQLPWHELTVGYLMRPIGQIPVLNSQQIRAAKIGDIAATMQAAGSDFIVITTDSRISGIVVSLKIMAVTGESIRLYPRATTFAEVFNAIKHPDSVGN</sequence>
<proteinExistence type="predicted"/>
<dbReference type="RefSeq" id="WP_128351509.1">
    <property type="nucleotide sequence ID" value="NZ_CAXBCQ010000027.1"/>
</dbReference>